<dbReference type="InterPro" id="IPR010721">
    <property type="entry name" value="UstE-like"/>
</dbReference>
<dbReference type="EMBL" id="SZNQ01000001">
    <property type="protein sequence ID" value="TKT05353.1"/>
    <property type="molecule type" value="Genomic_DNA"/>
</dbReference>
<reference evidence="1 2" key="1">
    <citation type="submission" date="2019-04" db="EMBL/GenBank/DDBJ databases">
        <title>Streptomyces lasaliensis sp. nov., an Actinomycete isolated from soil which produces the polyether antibiotic lasalocid.</title>
        <authorList>
            <person name="Erwin G."/>
            <person name="Haber C."/>
        </authorList>
    </citation>
    <scope>NUCLEOTIDE SEQUENCE [LARGE SCALE GENOMIC DNA]</scope>
    <source>
        <strain evidence="1 2">X-537</strain>
    </source>
</reference>
<dbReference type="RefSeq" id="WP_137311139.1">
    <property type="nucleotide sequence ID" value="NZ_SZNQ01000001.1"/>
</dbReference>
<dbReference type="OrthoDB" id="9779233at2"/>
<accession>A0A4V6AWV2</accession>
<dbReference type="Pfam" id="PF06966">
    <property type="entry name" value="DUF1295"/>
    <property type="match status" value="1"/>
</dbReference>
<organism evidence="1 2">
    <name type="scientific">Streptomyces lasalocidi</name>
    <name type="common">Streptomyces lasaliensis</name>
    <dbReference type="NCBI Taxonomy" id="324833"/>
    <lineage>
        <taxon>Bacteria</taxon>
        <taxon>Bacillati</taxon>
        <taxon>Actinomycetota</taxon>
        <taxon>Actinomycetes</taxon>
        <taxon>Kitasatosporales</taxon>
        <taxon>Streptomycetaceae</taxon>
        <taxon>Streptomyces</taxon>
    </lineage>
</organism>
<dbReference type="Proteomes" id="UP000305929">
    <property type="component" value="Unassembled WGS sequence"/>
</dbReference>
<name>A0A4V6AWV2_STRLS</name>
<protein>
    <submittedName>
        <fullName evidence="1">DUF1295 domain-containing protein</fullName>
    </submittedName>
</protein>
<comment type="caution">
    <text evidence="1">The sequence shown here is derived from an EMBL/GenBank/DDBJ whole genome shotgun (WGS) entry which is preliminary data.</text>
</comment>
<proteinExistence type="predicted"/>
<keyword evidence="2" id="KW-1185">Reference proteome</keyword>
<dbReference type="AlphaFoldDB" id="A0A4V6AWV2"/>
<evidence type="ECO:0000313" key="2">
    <source>
        <dbReference type="Proteomes" id="UP000305929"/>
    </source>
</evidence>
<sequence length="119" mass="12629">MVMLGTFALALNLDVHRVVDVAGGAAFAAVAVVTFGLSQGHGDPGRRWLVTVWWGLFLIACDGGRQAAAVSLVPPLVMSVLLIGGSGKRLLERHMAARPGWDAHAARTSGFFPRLPRRS</sequence>
<evidence type="ECO:0000313" key="1">
    <source>
        <dbReference type="EMBL" id="TKT05353.1"/>
    </source>
</evidence>
<gene>
    <name evidence="1" type="ORF">E4U91_33495</name>
</gene>